<name>Q5Z399_NOCFA</name>
<feature type="domain" description="HNH nuclease" evidence="2">
    <location>
        <begin position="16"/>
        <end position="65"/>
    </location>
</feature>
<evidence type="ECO:0000313" key="4">
    <source>
        <dbReference type="Proteomes" id="UP000006820"/>
    </source>
</evidence>
<dbReference type="HOGENOM" id="CLU_108879_10_0_11"/>
<dbReference type="RefSeq" id="WP_011206779.1">
    <property type="nucleotide sequence ID" value="NC_006361.1"/>
</dbReference>
<dbReference type="GO" id="GO:0003676">
    <property type="term" value="F:nucleic acid binding"/>
    <property type="evidence" value="ECO:0007669"/>
    <property type="project" value="InterPro"/>
</dbReference>
<dbReference type="InterPro" id="IPR002711">
    <property type="entry name" value="HNH"/>
</dbReference>
<dbReference type="InterPro" id="IPR003615">
    <property type="entry name" value="HNH_nuc"/>
</dbReference>
<feature type="region of interest" description="Disordered" evidence="1">
    <location>
        <begin position="68"/>
        <end position="94"/>
    </location>
</feature>
<dbReference type="eggNOG" id="COG1403">
    <property type="taxonomic scope" value="Bacteria"/>
</dbReference>
<dbReference type="CDD" id="cd00085">
    <property type="entry name" value="HNHc"/>
    <property type="match status" value="1"/>
</dbReference>
<dbReference type="EMBL" id="AP006618">
    <property type="protein sequence ID" value="BAD55092.1"/>
    <property type="molecule type" value="Genomic_DNA"/>
</dbReference>
<dbReference type="GO" id="GO:0008270">
    <property type="term" value="F:zinc ion binding"/>
    <property type="evidence" value="ECO:0007669"/>
    <property type="project" value="InterPro"/>
</dbReference>
<dbReference type="KEGG" id="nfa:NFA_2500"/>
<sequence>MAWSREPGRYRGVSTATAERIRRRDHRTCQQCGQPGSQVDHRINVAAGGTDDDSNLWVLCDSCHATKTSRESAAGRAKVSRWREPEQHPGRVVR</sequence>
<accession>Q5Z399</accession>
<dbReference type="STRING" id="247156.NFA_2500"/>
<dbReference type="Proteomes" id="UP000006820">
    <property type="component" value="Chromosome"/>
</dbReference>
<evidence type="ECO:0000259" key="2">
    <source>
        <dbReference type="SMART" id="SM00507"/>
    </source>
</evidence>
<proteinExistence type="predicted"/>
<dbReference type="Gene3D" id="1.10.30.50">
    <property type="match status" value="1"/>
</dbReference>
<dbReference type="Pfam" id="PF01844">
    <property type="entry name" value="HNH"/>
    <property type="match status" value="1"/>
</dbReference>
<dbReference type="AlphaFoldDB" id="Q5Z399"/>
<dbReference type="GO" id="GO:0004519">
    <property type="term" value="F:endonuclease activity"/>
    <property type="evidence" value="ECO:0007669"/>
    <property type="project" value="InterPro"/>
</dbReference>
<protein>
    <recommendedName>
        <fullName evidence="2">HNH nuclease domain-containing protein</fullName>
    </recommendedName>
</protein>
<gene>
    <name evidence="3" type="ordered locus">NFA_2500</name>
</gene>
<feature type="compositionally biased region" description="Basic and acidic residues" evidence="1">
    <location>
        <begin position="81"/>
        <end position="94"/>
    </location>
</feature>
<evidence type="ECO:0000313" key="3">
    <source>
        <dbReference type="EMBL" id="BAD55092.1"/>
    </source>
</evidence>
<dbReference type="OrthoDB" id="3234360at2"/>
<organism evidence="3 4">
    <name type="scientific">Nocardia farcinica (strain IFM 10152)</name>
    <dbReference type="NCBI Taxonomy" id="247156"/>
    <lineage>
        <taxon>Bacteria</taxon>
        <taxon>Bacillati</taxon>
        <taxon>Actinomycetota</taxon>
        <taxon>Actinomycetes</taxon>
        <taxon>Mycobacteriales</taxon>
        <taxon>Nocardiaceae</taxon>
        <taxon>Nocardia</taxon>
    </lineage>
</organism>
<keyword evidence="4" id="KW-1185">Reference proteome</keyword>
<dbReference type="SMART" id="SM00507">
    <property type="entry name" value="HNHc"/>
    <property type="match status" value="1"/>
</dbReference>
<evidence type="ECO:0000256" key="1">
    <source>
        <dbReference type="SAM" id="MobiDB-lite"/>
    </source>
</evidence>
<reference evidence="3 4" key="1">
    <citation type="journal article" date="2004" name="Proc. Natl. Acad. Sci. U.S.A.">
        <title>The complete genomic sequence of Nocardia farcinica IFM 10152.</title>
        <authorList>
            <person name="Ishikawa J."/>
            <person name="Yamashita A."/>
            <person name="Mikami Y."/>
            <person name="Hoshino Y."/>
            <person name="Kurita H."/>
            <person name="Hotta K."/>
            <person name="Shiba T."/>
            <person name="Hattori M."/>
        </authorList>
    </citation>
    <scope>NUCLEOTIDE SEQUENCE [LARGE SCALE GENOMIC DNA]</scope>
    <source>
        <strain evidence="3 4">IFM 10152</strain>
    </source>
</reference>
<dbReference type="GeneID" id="77145630"/>